<gene>
    <name evidence="1" type="ORF">QFC22_000637</name>
</gene>
<protein>
    <submittedName>
        <fullName evidence="1">Uncharacterized protein</fullName>
    </submittedName>
</protein>
<proteinExistence type="predicted"/>
<dbReference type="EMBL" id="JASBWU010000001">
    <property type="protein sequence ID" value="KAJ9125675.1"/>
    <property type="molecule type" value="Genomic_DNA"/>
</dbReference>
<name>A0ACC2XPV6_9TREE</name>
<accession>A0ACC2XPV6</accession>
<reference evidence="1" key="1">
    <citation type="submission" date="2023-04" db="EMBL/GenBank/DDBJ databases">
        <title>Draft Genome sequencing of Naganishia species isolated from polar environments using Oxford Nanopore Technology.</title>
        <authorList>
            <person name="Leo P."/>
            <person name="Venkateswaran K."/>
        </authorList>
    </citation>
    <scope>NUCLEOTIDE SEQUENCE</scope>
    <source>
        <strain evidence="1">MNA-CCFEE 5425</strain>
    </source>
</reference>
<sequence length="665" mass="74033">MPPDRPHTDKPRLNVYARPESKASAPTTTANSIPHRPPPVPYPTGHSSSSASEIQGADSSSSFAHTPAQPFAYPTPSAETIGTIPLYPLLSRIRIHVVPTKLDDQLPIMYSYVESLGGLTSSIEDCSIAVTVLKGRPRLLKILGQGNIDGKWILSMDWLKDAHERCVQYRTSLLAARNQRRLQAAVGVDDQGELTDQEQAESQPSSTSTAVAQTYVAPPQLAPREAYVIPGTSSHALASASGANDPPVIDDDQDPTQASTYTNSQYPRLPDLEPFPEDIRFEDIPNRAVQRCSPLVCVNQDIIEAIKPIYQMREFEDPTQKNSNVLSYKRSMSIDEFLETGYVAESEEILASDRYQALELFASVFTIGNAIAKQLYDVHGCRTIDDLLEHYALREAAGWDTGVVGQGIPTGYKSKPGGGGERSSTGEPRRRSRDAARRRKEGKMSQPEIVREWIALKPDLDKKIPRAEVTEIAEYVKVHLDALMPGCRCTVTGGYRRGKPESNDVDVVICPPTDEVDETQLLRDLYTRMADLGIVTHILQLTGASHQYAEHNNFDGLDKAFVLFRLPPIPLDDGTGVAHRRLTRRVDFIMSPKSKYALAVLGWSGSMIFERDLKRYAENEKNLKFDSGRLSDRSTRQELFPKTEREIFDIMGLRYVRPQWRNADG</sequence>
<evidence type="ECO:0000313" key="1">
    <source>
        <dbReference type="EMBL" id="KAJ9125675.1"/>
    </source>
</evidence>
<keyword evidence="2" id="KW-1185">Reference proteome</keyword>
<dbReference type="Proteomes" id="UP001243375">
    <property type="component" value="Unassembled WGS sequence"/>
</dbReference>
<evidence type="ECO:0000313" key="2">
    <source>
        <dbReference type="Proteomes" id="UP001243375"/>
    </source>
</evidence>
<comment type="caution">
    <text evidence="1">The sequence shown here is derived from an EMBL/GenBank/DDBJ whole genome shotgun (WGS) entry which is preliminary data.</text>
</comment>
<organism evidence="1 2">
    <name type="scientific">Naganishia vaughanmartiniae</name>
    <dbReference type="NCBI Taxonomy" id="1424756"/>
    <lineage>
        <taxon>Eukaryota</taxon>
        <taxon>Fungi</taxon>
        <taxon>Dikarya</taxon>
        <taxon>Basidiomycota</taxon>
        <taxon>Agaricomycotina</taxon>
        <taxon>Tremellomycetes</taxon>
        <taxon>Filobasidiales</taxon>
        <taxon>Filobasidiaceae</taxon>
        <taxon>Naganishia</taxon>
    </lineage>
</organism>